<dbReference type="OrthoDB" id="663011at2"/>
<dbReference type="InterPro" id="IPR000595">
    <property type="entry name" value="cNMP-bd_dom"/>
</dbReference>
<organism evidence="2 3">
    <name type="scientific">Hymenobacter perfusus</name>
    <dbReference type="NCBI Taxonomy" id="1236770"/>
    <lineage>
        <taxon>Bacteria</taxon>
        <taxon>Pseudomonadati</taxon>
        <taxon>Bacteroidota</taxon>
        <taxon>Cytophagia</taxon>
        <taxon>Cytophagales</taxon>
        <taxon>Hymenobacteraceae</taxon>
        <taxon>Hymenobacter</taxon>
    </lineage>
</organism>
<keyword evidence="3" id="KW-1185">Reference proteome</keyword>
<comment type="caution">
    <text evidence="2">The sequence shown here is derived from an EMBL/GenBank/DDBJ whole genome shotgun (WGS) entry which is preliminary data.</text>
</comment>
<feature type="domain" description="Cyclic nucleotide-binding" evidence="1">
    <location>
        <begin position="35"/>
        <end position="123"/>
    </location>
</feature>
<dbReference type="Pfam" id="PF00027">
    <property type="entry name" value="cNMP_binding"/>
    <property type="match status" value="1"/>
</dbReference>
<evidence type="ECO:0000313" key="2">
    <source>
        <dbReference type="EMBL" id="RSK43622.1"/>
    </source>
</evidence>
<dbReference type="CDD" id="cd00038">
    <property type="entry name" value="CAP_ED"/>
    <property type="match status" value="1"/>
</dbReference>
<sequence>MYYLTHMHPLRAYIHRFVPLTDAEWAPLAAGLSVRQLRRKQDFVTQAQPAPELALVISGACRLFYTGADGEERTTYFFFENHLLGSYQSCLTGQPSQFSIQALAPTELVTFPYALLRRLFDEYPVYERFGRLLAEYHLLGTDARLTELLLLSPEQRYQALLRSHKTKILERVPQQYVASYLGVTPVSLSRIRARLLADDAEPM</sequence>
<dbReference type="InterPro" id="IPR014710">
    <property type="entry name" value="RmlC-like_jellyroll"/>
</dbReference>
<accession>A0A3R9NWW8</accession>
<dbReference type="EMBL" id="RWIU01000003">
    <property type="protein sequence ID" value="RSK43622.1"/>
    <property type="molecule type" value="Genomic_DNA"/>
</dbReference>
<dbReference type="Proteomes" id="UP000270291">
    <property type="component" value="Unassembled WGS sequence"/>
</dbReference>
<dbReference type="AlphaFoldDB" id="A0A3R9NWW8"/>
<reference evidence="2 3" key="1">
    <citation type="submission" date="2018-12" db="EMBL/GenBank/DDBJ databases">
        <authorList>
            <person name="Feng G."/>
            <person name="Zhu H."/>
        </authorList>
    </citation>
    <scope>NUCLEOTIDE SEQUENCE [LARGE SCALE GENOMIC DNA]</scope>
    <source>
        <strain evidence="2 3">LMG 26000</strain>
    </source>
</reference>
<dbReference type="InterPro" id="IPR018490">
    <property type="entry name" value="cNMP-bd_dom_sf"/>
</dbReference>
<name>A0A3R9NWW8_9BACT</name>
<evidence type="ECO:0000259" key="1">
    <source>
        <dbReference type="Pfam" id="PF00027"/>
    </source>
</evidence>
<dbReference type="Gene3D" id="2.60.120.10">
    <property type="entry name" value="Jelly Rolls"/>
    <property type="match status" value="1"/>
</dbReference>
<dbReference type="SUPFAM" id="SSF51206">
    <property type="entry name" value="cAMP-binding domain-like"/>
    <property type="match status" value="1"/>
</dbReference>
<gene>
    <name evidence="2" type="ORF">EI293_12115</name>
</gene>
<evidence type="ECO:0000313" key="3">
    <source>
        <dbReference type="Proteomes" id="UP000270291"/>
    </source>
</evidence>
<protein>
    <submittedName>
        <fullName evidence="2">Crp/Fnr family transcriptional regulator</fullName>
    </submittedName>
</protein>
<proteinExistence type="predicted"/>